<dbReference type="Pfam" id="PF04547">
    <property type="entry name" value="Anoctamin"/>
    <property type="match status" value="1"/>
</dbReference>
<comment type="caution">
    <text evidence="6">Lacks conserved residue(s) required for the propagation of feature annotation.</text>
</comment>
<feature type="transmembrane region" description="Helical" evidence="6">
    <location>
        <begin position="39"/>
        <end position="63"/>
    </location>
</feature>
<sequence length="314" mass="36246">MQLIIMVFATFGVMAYRITVSLVLIRDSEDEIVQKNIPMIASITGSMISATFIIIFKLTYVKIANWLTDMENHRTQYHYDNSYIYKSYALAFTNNYSAVFYIAFFKGKFYTHPGDMSLWSAFGGLGSDICDPSGCVLDLAVQLLSIMVMKIVVDNIVQVLVPILKEYVKRKFHKVKDKKALPLYARAYLMPHLDRYYLLDEYMDMVIQYGFIIFFVSAFPLAPFLALVNNFIEVRVDAHKMTKSFQEAAAQENNGAGSLVRHPTRHHLRGSRHKRMFLRQTDGVVEVQTKKTRTKETELVRYHVLISVRFQKAL</sequence>
<evidence type="ECO:0000256" key="6">
    <source>
        <dbReference type="RuleBase" id="RU280814"/>
    </source>
</evidence>
<comment type="subcellular location">
    <subcellularLocation>
        <location evidence="1 6">Membrane</location>
        <topology evidence="1 6">Multi-pass membrane protein</topology>
    </subcellularLocation>
</comment>
<dbReference type="GO" id="GO:0005254">
    <property type="term" value="F:chloride channel activity"/>
    <property type="evidence" value="ECO:0007669"/>
    <property type="project" value="TreeGrafter"/>
</dbReference>
<feature type="domain" description="Anoctamin transmembrane" evidence="7">
    <location>
        <begin position="4"/>
        <end position="257"/>
    </location>
</feature>
<dbReference type="Proteomes" id="UP001162162">
    <property type="component" value="Unassembled WGS sequence"/>
</dbReference>
<accession>A0AAV8X302</accession>
<gene>
    <name evidence="8" type="ORF">NQ318_002861</name>
</gene>
<evidence type="ECO:0000256" key="3">
    <source>
        <dbReference type="ARBA" id="ARBA00022692"/>
    </source>
</evidence>
<comment type="similarity">
    <text evidence="2 6">Belongs to the anoctamin family.</text>
</comment>
<protein>
    <recommendedName>
        <fullName evidence="6">Anoctamin</fullName>
    </recommendedName>
</protein>
<keyword evidence="4 6" id="KW-1133">Transmembrane helix</keyword>
<reference evidence="8" key="1">
    <citation type="journal article" date="2023" name="Insect Mol. Biol.">
        <title>Genome sequencing provides insights into the evolution of gene families encoding plant cell wall-degrading enzymes in longhorned beetles.</title>
        <authorList>
            <person name="Shin N.R."/>
            <person name="Okamura Y."/>
            <person name="Kirsch R."/>
            <person name="Pauchet Y."/>
        </authorList>
    </citation>
    <scope>NUCLEOTIDE SEQUENCE</scope>
    <source>
        <strain evidence="8">AMC_N1</strain>
    </source>
</reference>
<keyword evidence="3 6" id="KW-0812">Transmembrane</keyword>
<organism evidence="8 9">
    <name type="scientific">Aromia moschata</name>
    <dbReference type="NCBI Taxonomy" id="1265417"/>
    <lineage>
        <taxon>Eukaryota</taxon>
        <taxon>Metazoa</taxon>
        <taxon>Ecdysozoa</taxon>
        <taxon>Arthropoda</taxon>
        <taxon>Hexapoda</taxon>
        <taxon>Insecta</taxon>
        <taxon>Pterygota</taxon>
        <taxon>Neoptera</taxon>
        <taxon>Endopterygota</taxon>
        <taxon>Coleoptera</taxon>
        <taxon>Polyphaga</taxon>
        <taxon>Cucujiformia</taxon>
        <taxon>Chrysomeloidea</taxon>
        <taxon>Cerambycidae</taxon>
        <taxon>Cerambycinae</taxon>
        <taxon>Callichromatini</taxon>
        <taxon>Aromia</taxon>
    </lineage>
</organism>
<feature type="transmembrane region" description="Helical" evidence="6">
    <location>
        <begin position="83"/>
        <end position="104"/>
    </location>
</feature>
<evidence type="ECO:0000259" key="7">
    <source>
        <dbReference type="Pfam" id="PF04547"/>
    </source>
</evidence>
<evidence type="ECO:0000313" key="9">
    <source>
        <dbReference type="Proteomes" id="UP001162162"/>
    </source>
</evidence>
<keyword evidence="5 6" id="KW-0472">Membrane</keyword>
<dbReference type="InterPro" id="IPR049452">
    <property type="entry name" value="Anoctamin_TM"/>
</dbReference>
<evidence type="ECO:0000256" key="1">
    <source>
        <dbReference type="ARBA" id="ARBA00004141"/>
    </source>
</evidence>
<dbReference type="InterPro" id="IPR007632">
    <property type="entry name" value="Anoctamin"/>
</dbReference>
<feature type="transmembrane region" description="Helical" evidence="6">
    <location>
        <begin position="206"/>
        <end position="232"/>
    </location>
</feature>
<evidence type="ECO:0000256" key="5">
    <source>
        <dbReference type="ARBA" id="ARBA00023136"/>
    </source>
</evidence>
<comment type="caution">
    <text evidence="8">The sequence shown here is derived from an EMBL/GenBank/DDBJ whole genome shotgun (WGS) entry which is preliminary data.</text>
</comment>
<dbReference type="PANTHER" id="PTHR12308">
    <property type="entry name" value="ANOCTAMIN"/>
    <property type="match status" value="1"/>
</dbReference>
<evidence type="ECO:0000256" key="2">
    <source>
        <dbReference type="ARBA" id="ARBA00009671"/>
    </source>
</evidence>
<dbReference type="AlphaFoldDB" id="A0AAV8X302"/>
<dbReference type="EMBL" id="JAPWTK010001339">
    <property type="protein sequence ID" value="KAJ8932911.1"/>
    <property type="molecule type" value="Genomic_DNA"/>
</dbReference>
<dbReference type="GO" id="GO:0005886">
    <property type="term" value="C:plasma membrane"/>
    <property type="evidence" value="ECO:0007669"/>
    <property type="project" value="TreeGrafter"/>
</dbReference>
<keyword evidence="9" id="KW-1185">Reference proteome</keyword>
<evidence type="ECO:0000256" key="4">
    <source>
        <dbReference type="ARBA" id="ARBA00022989"/>
    </source>
</evidence>
<name>A0AAV8X302_9CUCU</name>
<evidence type="ECO:0000313" key="8">
    <source>
        <dbReference type="EMBL" id="KAJ8932911.1"/>
    </source>
</evidence>
<proteinExistence type="inferred from homology"/>
<dbReference type="PANTHER" id="PTHR12308:SF84">
    <property type="entry name" value="ANOCTAMIN"/>
    <property type="match status" value="1"/>
</dbReference>